<keyword evidence="1" id="KW-0175">Coiled coil</keyword>
<dbReference type="OrthoDB" id="2375961at2"/>
<feature type="coiled-coil region" evidence="1">
    <location>
        <begin position="22"/>
        <end position="49"/>
    </location>
</feature>
<comment type="caution">
    <text evidence="2">The sequence shown here is derived from an EMBL/GenBank/DDBJ whole genome shotgun (WGS) entry which is preliminary data.</text>
</comment>
<proteinExistence type="predicted"/>
<dbReference type="Proteomes" id="UP000276443">
    <property type="component" value="Unassembled WGS sequence"/>
</dbReference>
<keyword evidence="3" id="KW-1185">Reference proteome</keyword>
<dbReference type="RefSeq" id="WP_124220079.1">
    <property type="nucleotide sequence ID" value="NZ_RKRF01000007.1"/>
</dbReference>
<evidence type="ECO:0000313" key="2">
    <source>
        <dbReference type="EMBL" id="RPF56017.1"/>
    </source>
</evidence>
<reference evidence="2 3" key="1">
    <citation type="submission" date="2018-11" db="EMBL/GenBank/DDBJ databases">
        <title>Genomic Encyclopedia of Type Strains, Phase IV (KMG-IV): sequencing the most valuable type-strain genomes for metagenomic binning, comparative biology and taxonomic classification.</title>
        <authorList>
            <person name="Goeker M."/>
        </authorList>
    </citation>
    <scope>NUCLEOTIDE SEQUENCE [LARGE SCALE GENOMIC DNA]</scope>
    <source>
        <strain evidence="2 3">DSM 18090</strain>
    </source>
</reference>
<dbReference type="EMBL" id="RKRF01000007">
    <property type="protein sequence ID" value="RPF56017.1"/>
    <property type="molecule type" value="Genomic_DNA"/>
</dbReference>
<accession>A0A3N5BEY2</accession>
<sequence>MKIFRKTTVKQVITEESRESLKRQFQRKIGQSKKELEQLQFEKKKLIHQQRFNQTKIEERFTREEHKRNKRIEWLSNQLERLDQVPIGSEIIEGEVDELVDVEIGDDWDQVAGKRSITIKDGKIIDIN</sequence>
<gene>
    <name evidence="2" type="ORF">EDC24_0904</name>
</gene>
<dbReference type="InterPro" id="IPR021297">
    <property type="entry name" value="YlqD"/>
</dbReference>
<evidence type="ECO:0000256" key="1">
    <source>
        <dbReference type="SAM" id="Coils"/>
    </source>
</evidence>
<name>A0A3N5BEY2_9BACI</name>
<organism evidence="2 3">
    <name type="scientific">Aquisalibacillus elongatus</name>
    <dbReference type="NCBI Taxonomy" id="485577"/>
    <lineage>
        <taxon>Bacteria</taxon>
        <taxon>Bacillati</taxon>
        <taxon>Bacillota</taxon>
        <taxon>Bacilli</taxon>
        <taxon>Bacillales</taxon>
        <taxon>Bacillaceae</taxon>
        <taxon>Aquisalibacillus</taxon>
    </lineage>
</organism>
<dbReference type="Pfam" id="PF11068">
    <property type="entry name" value="YlqD"/>
    <property type="match status" value="1"/>
</dbReference>
<evidence type="ECO:0000313" key="3">
    <source>
        <dbReference type="Proteomes" id="UP000276443"/>
    </source>
</evidence>
<dbReference type="Gene3D" id="6.10.140.1110">
    <property type="match status" value="1"/>
</dbReference>
<dbReference type="AlphaFoldDB" id="A0A3N5BEY2"/>
<protein>
    <submittedName>
        <fullName evidence="2">YlqD protein</fullName>
    </submittedName>
</protein>